<feature type="region of interest" description="Disordered" evidence="1">
    <location>
        <begin position="27"/>
        <end position="96"/>
    </location>
</feature>
<evidence type="ECO:0000256" key="1">
    <source>
        <dbReference type="SAM" id="MobiDB-lite"/>
    </source>
</evidence>
<dbReference type="KEGG" id="arev:RVR_2004"/>
<gene>
    <name evidence="4" type="ORF">RVR_2004</name>
</gene>
<feature type="chain" id="PRO_5032839315" description="DUF4232 domain-containing protein" evidence="2">
    <location>
        <begin position="24"/>
        <end position="239"/>
    </location>
</feature>
<dbReference type="InterPro" id="IPR025326">
    <property type="entry name" value="DUF4232"/>
</dbReference>
<evidence type="ECO:0000256" key="2">
    <source>
        <dbReference type="SAM" id="SignalP"/>
    </source>
</evidence>
<feature type="compositionally biased region" description="Gly residues" evidence="1">
    <location>
        <begin position="70"/>
        <end position="90"/>
    </location>
</feature>
<organism evidence="4 5">
    <name type="scientific">Actinacidiphila reveromycinica</name>
    <dbReference type="NCBI Taxonomy" id="659352"/>
    <lineage>
        <taxon>Bacteria</taxon>
        <taxon>Bacillati</taxon>
        <taxon>Actinomycetota</taxon>
        <taxon>Actinomycetes</taxon>
        <taxon>Kitasatosporales</taxon>
        <taxon>Streptomycetaceae</taxon>
        <taxon>Actinacidiphila</taxon>
    </lineage>
</organism>
<proteinExistence type="predicted"/>
<reference evidence="4 5" key="1">
    <citation type="journal article" date="2010" name="J. Bacteriol.">
        <title>Biochemical characterization of a novel indole prenyltransferase from Streptomyces sp. SN-593.</title>
        <authorList>
            <person name="Takahashi S."/>
            <person name="Takagi H."/>
            <person name="Toyoda A."/>
            <person name="Uramoto M."/>
            <person name="Nogawa T."/>
            <person name="Ueki M."/>
            <person name="Sakaki Y."/>
            <person name="Osada H."/>
        </authorList>
    </citation>
    <scope>NUCLEOTIDE SEQUENCE [LARGE SCALE GENOMIC DNA]</scope>
    <source>
        <strain evidence="4 5">SN-593</strain>
    </source>
</reference>
<protein>
    <recommendedName>
        <fullName evidence="3">DUF4232 domain-containing protein</fullName>
    </recommendedName>
</protein>
<reference evidence="4 5" key="4">
    <citation type="journal article" date="2020" name="Sci. Rep.">
        <title>beta-carboline chemical signals induce reveromycin production through a LuxR family regulator in Streptomyces sp. SN-593.</title>
        <authorList>
            <person name="Panthee S."/>
            <person name="Kito N."/>
            <person name="Hayashi T."/>
            <person name="Shimizu T."/>
            <person name="Ishikawa J."/>
            <person name="Hamamoto H."/>
            <person name="Osada H."/>
            <person name="Takahashi S."/>
        </authorList>
    </citation>
    <scope>NUCLEOTIDE SEQUENCE [LARGE SCALE GENOMIC DNA]</scope>
    <source>
        <strain evidence="4 5">SN-593</strain>
    </source>
</reference>
<evidence type="ECO:0000313" key="5">
    <source>
        <dbReference type="Proteomes" id="UP000595703"/>
    </source>
</evidence>
<keyword evidence="5" id="KW-1185">Reference proteome</keyword>
<feature type="domain" description="DUF4232" evidence="3">
    <location>
        <begin position="102"/>
        <end position="236"/>
    </location>
</feature>
<evidence type="ECO:0000313" key="4">
    <source>
        <dbReference type="EMBL" id="BBA96618.1"/>
    </source>
</evidence>
<dbReference type="RefSeq" id="WP_202233027.1">
    <property type="nucleotide sequence ID" value="NZ_AP018365.1"/>
</dbReference>
<reference evidence="4 5" key="3">
    <citation type="journal article" date="2011" name="Nat. Chem. Biol.">
        <title>Reveromycin A biosynthesis uses RevG and RevJ for stereospecific spiroacetal formation.</title>
        <authorList>
            <person name="Takahashi S."/>
            <person name="Toyoda A."/>
            <person name="Sekiyama Y."/>
            <person name="Takagi H."/>
            <person name="Nogawa T."/>
            <person name="Uramoto M."/>
            <person name="Suzuki R."/>
            <person name="Koshino H."/>
            <person name="Kumano T."/>
            <person name="Panthee S."/>
            <person name="Dairi T."/>
            <person name="Ishikawa J."/>
            <person name="Ikeda H."/>
            <person name="Sakaki Y."/>
            <person name="Osada H."/>
        </authorList>
    </citation>
    <scope>NUCLEOTIDE SEQUENCE [LARGE SCALE GENOMIC DNA]</scope>
    <source>
        <strain evidence="4 5">SN-593</strain>
    </source>
</reference>
<keyword evidence="2" id="KW-0732">Signal</keyword>
<dbReference type="Proteomes" id="UP000595703">
    <property type="component" value="Chromosome"/>
</dbReference>
<sequence length="239" mass="23251">MRTRTVRTGTLVVVLATAGLALAACGPDDSNASDTSDAASSASASAPSGTSTPPGDDSADGQTAQPATVGGSGAGTTAVGGSGGTSGGSGSTASAGTTVPGCATGQLKATTANFSTGAGSTGFQIVFQNTGSSPCTLSGYPGVSFVKAHDVQLGKAATRTADTPATRVTLIPNAHAYADVQTVNGEGGYSAGTCDLTTVPSLRVYPPNQKASLDIPWNKQECVGSSVQNLRVGPVHGNK</sequence>
<dbReference type="AlphaFoldDB" id="A0A7U3UQ15"/>
<dbReference type="EMBL" id="AP018365">
    <property type="protein sequence ID" value="BBA96618.1"/>
    <property type="molecule type" value="Genomic_DNA"/>
</dbReference>
<name>A0A7U3UQ15_9ACTN</name>
<feature type="signal peptide" evidence="2">
    <location>
        <begin position="1"/>
        <end position="23"/>
    </location>
</feature>
<dbReference type="Pfam" id="PF14016">
    <property type="entry name" value="DUF4232"/>
    <property type="match status" value="1"/>
</dbReference>
<accession>A0A7U3UQ15</accession>
<reference evidence="4 5" key="2">
    <citation type="journal article" date="2011" name="J. Antibiot.">
        <title>Furaquinocins I and J: novel polyketide isoprenoid hybrid compounds from Streptomyces reveromyceticus SN-593.</title>
        <authorList>
            <person name="Panthee S."/>
            <person name="Takahashi S."/>
            <person name="Takagi H."/>
            <person name="Nogawa T."/>
            <person name="Oowada E."/>
            <person name="Uramoto M."/>
            <person name="Osada H."/>
        </authorList>
    </citation>
    <scope>NUCLEOTIDE SEQUENCE [LARGE SCALE GENOMIC DNA]</scope>
    <source>
        <strain evidence="4 5">SN-593</strain>
    </source>
</reference>
<evidence type="ECO:0000259" key="3">
    <source>
        <dbReference type="Pfam" id="PF14016"/>
    </source>
</evidence>
<dbReference type="PROSITE" id="PS51257">
    <property type="entry name" value="PROKAR_LIPOPROTEIN"/>
    <property type="match status" value="1"/>
</dbReference>
<feature type="compositionally biased region" description="Low complexity" evidence="1">
    <location>
        <begin position="27"/>
        <end position="56"/>
    </location>
</feature>